<reference evidence="3 4" key="1">
    <citation type="submission" date="2020-08" db="EMBL/GenBank/DDBJ databases">
        <title>Genomic Encyclopedia of Type Strains, Phase IV (KMG-IV): sequencing the most valuable type-strain genomes for metagenomic binning, comparative biology and taxonomic classification.</title>
        <authorList>
            <person name="Goeker M."/>
        </authorList>
    </citation>
    <scope>NUCLEOTIDE SEQUENCE [LARGE SCALE GENOMIC DNA]</scope>
    <source>
        <strain evidence="3 4">DSM 22368</strain>
    </source>
</reference>
<dbReference type="SUPFAM" id="SSF55073">
    <property type="entry name" value="Nucleotide cyclase"/>
    <property type="match status" value="1"/>
</dbReference>
<dbReference type="CDD" id="cd01949">
    <property type="entry name" value="GGDEF"/>
    <property type="match status" value="1"/>
</dbReference>
<evidence type="ECO:0000259" key="1">
    <source>
        <dbReference type="PROSITE" id="PS50883"/>
    </source>
</evidence>
<dbReference type="PROSITE" id="PS50883">
    <property type="entry name" value="EAL"/>
    <property type="match status" value="1"/>
</dbReference>
<dbReference type="InterPro" id="IPR000014">
    <property type="entry name" value="PAS"/>
</dbReference>
<protein>
    <submittedName>
        <fullName evidence="3">Diguanylate cyclase (GGDEF)-like protein</fullName>
    </submittedName>
</protein>
<dbReference type="Pfam" id="PF13188">
    <property type="entry name" value="PAS_8"/>
    <property type="match status" value="1"/>
</dbReference>
<evidence type="ECO:0000313" key="3">
    <source>
        <dbReference type="EMBL" id="MBB6520425.1"/>
    </source>
</evidence>
<dbReference type="InterPro" id="IPR001633">
    <property type="entry name" value="EAL_dom"/>
</dbReference>
<dbReference type="InterPro" id="IPR035919">
    <property type="entry name" value="EAL_sf"/>
</dbReference>
<dbReference type="SUPFAM" id="SSF141868">
    <property type="entry name" value="EAL domain-like"/>
    <property type="match status" value="1"/>
</dbReference>
<dbReference type="CDD" id="cd01948">
    <property type="entry name" value="EAL"/>
    <property type="match status" value="1"/>
</dbReference>
<dbReference type="Proteomes" id="UP000528457">
    <property type="component" value="Unassembled WGS sequence"/>
</dbReference>
<accession>A0A7X0MUV8</accession>
<dbReference type="Pfam" id="PF00990">
    <property type="entry name" value="GGDEF"/>
    <property type="match status" value="1"/>
</dbReference>
<dbReference type="PROSITE" id="PS50887">
    <property type="entry name" value="GGDEF"/>
    <property type="match status" value="1"/>
</dbReference>
<dbReference type="PANTHER" id="PTHR44757:SF2">
    <property type="entry name" value="BIOFILM ARCHITECTURE MAINTENANCE PROTEIN MBAA"/>
    <property type="match status" value="1"/>
</dbReference>
<dbReference type="AlphaFoldDB" id="A0A7X0MUV8"/>
<gene>
    <name evidence="3" type="ORF">HNR48_000703</name>
</gene>
<dbReference type="InterPro" id="IPR000160">
    <property type="entry name" value="GGDEF_dom"/>
</dbReference>
<dbReference type="Gene3D" id="3.20.20.450">
    <property type="entry name" value="EAL domain"/>
    <property type="match status" value="1"/>
</dbReference>
<dbReference type="Gene3D" id="3.30.70.270">
    <property type="match status" value="1"/>
</dbReference>
<name>A0A7X0MUV8_9GAMM</name>
<sequence>MKNYVPTDQPADFNQLDLDALKSAVWVYDVLNYRIHWANKAALRLWESDNLSELTARDFKPGSSAAVQQTLCSYLDEFKRGRVIDRWWQISPKNIDKRVHCRFSGVMTAPGHMSMLVEGLHSELLQGDASEYGTVMICLIDAQGVIQSANPPFERQFGISVPYVQGIVHEAQDLSRLLAAEDGHSEEMLCASKSGPRWHSVEVRKHNQEELEANSTSVLSLTLLDIHDRKLAELKNAVAADTDALTGLFNRRGITRQLQSKISEGCTVFFIDLDEFKPINDRYGHAVGDEVLCHVAKVLRYEVHQSAICARLGGDEFLMAIPGSVDVGDLNFIAQQLIQQLTQVFLCSDQRRLNVTASVGSASIPEHASDIDALLQKADAAMYVAKQRGRNRYVHYSTRVKEQLMRSEIIVQQLDESLQGSDSLFEYQAIKSLSKGEIFVFEAYLHWPNPLLRSLRAHEVNEALVKANRLYEVEESLLKMMNDEFSELKGKRSEGGFRLAFNVSASQLIEESFLTRAERCLRNKHLNLDNLVFEISERALKRVLDHQADFFTEAGKQGFKFALDNFGSGCSPLMDLQTLPLQYVKLSSKFSRNISDHMTVIRCIVDLCHRLQIPCIADGVNSSSVSEAWSRLGVHLQQGEFVSPKVPLQAFANHGLHC</sequence>
<dbReference type="Pfam" id="PF00563">
    <property type="entry name" value="EAL"/>
    <property type="match status" value="1"/>
</dbReference>
<dbReference type="InterPro" id="IPR029787">
    <property type="entry name" value="Nucleotide_cyclase"/>
</dbReference>
<evidence type="ECO:0000259" key="2">
    <source>
        <dbReference type="PROSITE" id="PS50887"/>
    </source>
</evidence>
<dbReference type="SMART" id="SM00052">
    <property type="entry name" value="EAL"/>
    <property type="match status" value="1"/>
</dbReference>
<dbReference type="InterPro" id="IPR052155">
    <property type="entry name" value="Biofilm_reg_signaling"/>
</dbReference>
<dbReference type="InterPro" id="IPR043128">
    <property type="entry name" value="Rev_trsase/Diguanyl_cyclase"/>
</dbReference>
<evidence type="ECO:0000313" key="4">
    <source>
        <dbReference type="Proteomes" id="UP000528457"/>
    </source>
</evidence>
<feature type="domain" description="EAL" evidence="1">
    <location>
        <begin position="407"/>
        <end position="658"/>
    </location>
</feature>
<comment type="caution">
    <text evidence="3">The sequence shown here is derived from an EMBL/GenBank/DDBJ whole genome shotgun (WGS) entry which is preliminary data.</text>
</comment>
<dbReference type="SMART" id="SM00267">
    <property type="entry name" value="GGDEF"/>
    <property type="match status" value="1"/>
</dbReference>
<dbReference type="RefSeq" id="WP_166851316.1">
    <property type="nucleotide sequence ID" value="NZ_JAAONY010000001.1"/>
</dbReference>
<dbReference type="NCBIfam" id="TIGR00254">
    <property type="entry name" value="GGDEF"/>
    <property type="match status" value="1"/>
</dbReference>
<dbReference type="EMBL" id="JACHHT010000001">
    <property type="protein sequence ID" value="MBB6520425.1"/>
    <property type="molecule type" value="Genomic_DNA"/>
</dbReference>
<feature type="domain" description="GGDEF" evidence="2">
    <location>
        <begin position="264"/>
        <end position="398"/>
    </location>
</feature>
<dbReference type="InParanoid" id="A0A7X0MUV8"/>
<proteinExistence type="predicted"/>
<dbReference type="PANTHER" id="PTHR44757">
    <property type="entry name" value="DIGUANYLATE CYCLASE DGCP"/>
    <property type="match status" value="1"/>
</dbReference>
<keyword evidence="4" id="KW-1185">Reference proteome</keyword>
<organism evidence="3 4">
    <name type="scientific">Pseudoteredinibacter isoporae</name>
    <dbReference type="NCBI Taxonomy" id="570281"/>
    <lineage>
        <taxon>Bacteria</taxon>
        <taxon>Pseudomonadati</taxon>
        <taxon>Pseudomonadota</taxon>
        <taxon>Gammaproteobacteria</taxon>
        <taxon>Cellvibrionales</taxon>
        <taxon>Cellvibrionaceae</taxon>
        <taxon>Pseudoteredinibacter</taxon>
    </lineage>
</organism>